<feature type="region of interest" description="Disordered" evidence="1">
    <location>
        <begin position="344"/>
        <end position="391"/>
    </location>
</feature>
<dbReference type="HOGENOM" id="CLU_447265_0_0_1"/>
<accession>B8BYL8</accession>
<feature type="compositionally biased region" description="Low complexity" evidence="1">
    <location>
        <begin position="23"/>
        <end position="34"/>
    </location>
</feature>
<keyword evidence="3" id="KW-1185">Reference proteome</keyword>
<dbReference type="EMBL" id="CM000640">
    <property type="protein sequence ID" value="EED93912.1"/>
    <property type="molecule type" value="Genomic_DNA"/>
</dbReference>
<evidence type="ECO:0000313" key="2">
    <source>
        <dbReference type="EMBL" id="EED93912.1"/>
    </source>
</evidence>
<reference evidence="2 3" key="1">
    <citation type="journal article" date="2004" name="Science">
        <title>The genome of the diatom Thalassiosira pseudonana: ecology, evolution, and metabolism.</title>
        <authorList>
            <person name="Armbrust E.V."/>
            <person name="Berges J.A."/>
            <person name="Bowler C."/>
            <person name="Green B.R."/>
            <person name="Martinez D."/>
            <person name="Putnam N.H."/>
            <person name="Zhou S."/>
            <person name="Allen A.E."/>
            <person name="Apt K.E."/>
            <person name="Bechner M."/>
            <person name="Brzezinski M.A."/>
            <person name="Chaal B.K."/>
            <person name="Chiovitti A."/>
            <person name="Davis A.K."/>
            <person name="Demarest M.S."/>
            <person name="Detter J.C."/>
            <person name="Glavina T."/>
            <person name="Goodstein D."/>
            <person name="Hadi M.Z."/>
            <person name="Hellsten U."/>
            <person name="Hildebrand M."/>
            <person name="Jenkins B.D."/>
            <person name="Jurka J."/>
            <person name="Kapitonov V.V."/>
            <person name="Kroger N."/>
            <person name="Lau W.W."/>
            <person name="Lane T.W."/>
            <person name="Larimer F.W."/>
            <person name="Lippmeier J.C."/>
            <person name="Lucas S."/>
            <person name="Medina M."/>
            <person name="Montsant A."/>
            <person name="Obornik M."/>
            <person name="Parker M.S."/>
            <person name="Palenik B."/>
            <person name="Pazour G.J."/>
            <person name="Richardson P.M."/>
            <person name="Rynearson T.A."/>
            <person name="Saito M.A."/>
            <person name="Schwartz D.C."/>
            <person name="Thamatrakoln K."/>
            <person name="Valentin K."/>
            <person name="Vardi A."/>
            <person name="Wilkerson F.P."/>
            <person name="Rokhsar D.S."/>
        </authorList>
    </citation>
    <scope>NUCLEOTIDE SEQUENCE [LARGE SCALE GENOMIC DNA]</scope>
    <source>
        <strain evidence="2 3">CCMP1335</strain>
    </source>
</reference>
<reference evidence="2 3" key="2">
    <citation type="journal article" date="2008" name="Nature">
        <title>The Phaeodactylum genome reveals the evolutionary history of diatom genomes.</title>
        <authorList>
            <person name="Bowler C."/>
            <person name="Allen A.E."/>
            <person name="Badger J.H."/>
            <person name="Grimwood J."/>
            <person name="Jabbari K."/>
            <person name="Kuo A."/>
            <person name="Maheswari U."/>
            <person name="Martens C."/>
            <person name="Maumus F."/>
            <person name="Otillar R.P."/>
            <person name="Rayko E."/>
            <person name="Salamov A."/>
            <person name="Vandepoele K."/>
            <person name="Beszteri B."/>
            <person name="Gruber A."/>
            <person name="Heijde M."/>
            <person name="Katinka M."/>
            <person name="Mock T."/>
            <person name="Valentin K."/>
            <person name="Verret F."/>
            <person name="Berges J.A."/>
            <person name="Brownlee C."/>
            <person name="Cadoret J.P."/>
            <person name="Chiovitti A."/>
            <person name="Choi C.J."/>
            <person name="Coesel S."/>
            <person name="De Martino A."/>
            <person name="Detter J.C."/>
            <person name="Durkin C."/>
            <person name="Falciatore A."/>
            <person name="Fournet J."/>
            <person name="Haruta M."/>
            <person name="Huysman M.J."/>
            <person name="Jenkins B.D."/>
            <person name="Jiroutova K."/>
            <person name="Jorgensen R.E."/>
            <person name="Joubert Y."/>
            <person name="Kaplan A."/>
            <person name="Kroger N."/>
            <person name="Kroth P.G."/>
            <person name="La Roche J."/>
            <person name="Lindquist E."/>
            <person name="Lommer M."/>
            <person name="Martin-Jezequel V."/>
            <person name="Lopez P.J."/>
            <person name="Lucas S."/>
            <person name="Mangogna M."/>
            <person name="McGinnis K."/>
            <person name="Medlin L.K."/>
            <person name="Montsant A."/>
            <person name="Oudot-Le Secq M.P."/>
            <person name="Napoli C."/>
            <person name="Obornik M."/>
            <person name="Parker M.S."/>
            <person name="Petit J.L."/>
            <person name="Porcel B.M."/>
            <person name="Poulsen N."/>
            <person name="Robison M."/>
            <person name="Rychlewski L."/>
            <person name="Rynearson T.A."/>
            <person name="Schmutz J."/>
            <person name="Shapiro H."/>
            <person name="Siaut M."/>
            <person name="Stanley M."/>
            <person name="Sussman M.R."/>
            <person name="Taylor A.R."/>
            <person name="Vardi A."/>
            <person name="von Dassow P."/>
            <person name="Vyverman W."/>
            <person name="Willis A."/>
            <person name="Wyrwicz L.S."/>
            <person name="Rokhsar D.S."/>
            <person name="Weissenbach J."/>
            <person name="Armbrust E.V."/>
            <person name="Green B.R."/>
            <person name="Van de Peer Y."/>
            <person name="Grigoriev I.V."/>
        </authorList>
    </citation>
    <scope>NUCLEOTIDE SEQUENCE [LARGE SCALE GENOMIC DNA]</scope>
    <source>
        <strain evidence="2 3">CCMP1335</strain>
    </source>
</reference>
<dbReference type="RefSeq" id="XP_002288476.1">
    <property type="nucleotide sequence ID" value="XM_002288440.1"/>
</dbReference>
<dbReference type="GeneID" id="7451330"/>
<sequence length="611" mass="66705">MNNSKRTNPFRVQERNNFPPLDNFFSTFTTNSNSGDGHSTPPKGASSTQPFSPDQSFCSRTTISAPIHDFSMDMSIAGRAAMAEHQYHVRKYGIDGASSPDQEGGTGIDGRSSSLSSEGEDWDRLMDDTVSNVSFCSTAIVGSAKKSDYCMNMSRTSQPSPSPDRSVDVSSSFFDRSIIQSLLTPEKTRAKQSKDEDEENAIVGGVTLSRGRVHDSSDSLCCSTNVSSCTGVEEMFHAALRFHDDLLQSSFTREDDSIVVGRSDKDKSSSVSFAADTSFATNDSRFMSRRKGHRKVQENEHEEVTLGLDFLSASPIHKHNKDDSFAVDSSFFGSPISPAFSRVGEKSTILRGSPPSSTLTTPRGSPLSSALTTPRSSPRGRQTTPLRSGKQVTIGDQTTFASLLGLTPEDQPRSSPPSETQSAVPSSPFDACSKKNLFPSEIEEEVEIDSSKKILFHSLTAVEATSIEYSITHDSIELIRNTPSRQDYVSRVLSEGSSYLNLSSSTASVEEVPVSQFRSFGTNATFRLNQVSATNNNSPEKLIPIVIRKTNALNGNAGASYDRNVENFMHEENRRGVRLSRVSKLKALGLERVCSLRDNQPSEQQGDRSDF</sequence>
<name>B8BYL8_THAPS</name>
<feature type="region of interest" description="Disordered" evidence="1">
    <location>
        <begin position="1"/>
        <end position="57"/>
    </location>
</feature>
<dbReference type="AlphaFoldDB" id="B8BYL8"/>
<evidence type="ECO:0000256" key="1">
    <source>
        <dbReference type="SAM" id="MobiDB-lite"/>
    </source>
</evidence>
<feature type="compositionally biased region" description="Polar residues" evidence="1">
    <location>
        <begin position="416"/>
        <end position="425"/>
    </location>
</feature>
<evidence type="ECO:0000313" key="3">
    <source>
        <dbReference type="Proteomes" id="UP000001449"/>
    </source>
</evidence>
<dbReference type="PaxDb" id="35128-Thaps3731"/>
<proteinExistence type="predicted"/>
<feature type="region of interest" description="Disordered" evidence="1">
    <location>
        <begin position="406"/>
        <end position="431"/>
    </location>
</feature>
<dbReference type="OMA" id="IEYSITH"/>
<dbReference type="eggNOG" id="ENOG502QZ0R">
    <property type="taxonomic scope" value="Eukaryota"/>
</dbReference>
<dbReference type="Proteomes" id="UP000001449">
    <property type="component" value="Chromosome 3"/>
</dbReference>
<feature type="compositionally biased region" description="Polar residues" evidence="1">
    <location>
        <begin position="354"/>
        <end position="391"/>
    </location>
</feature>
<feature type="compositionally biased region" description="Polar residues" evidence="1">
    <location>
        <begin position="45"/>
        <end position="57"/>
    </location>
</feature>
<feature type="region of interest" description="Disordered" evidence="1">
    <location>
        <begin position="94"/>
        <end position="120"/>
    </location>
</feature>
<gene>
    <name evidence="2" type="ORF">THAPSDRAFT_3731</name>
</gene>
<dbReference type="InParanoid" id="B8BYL8"/>
<protein>
    <submittedName>
        <fullName evidence="2">Uncharacterized protein</fullName>
    </submittedName>
</protein>
<dbReference type="KEGG" id="tps:THAPSDRAFT_3731"/>
<organism evidence="2 3">
    <name type="scientific">Thalassiosira pseudonana</name>
    <name type="common">Marine diatom</name>
    <name type="synonym">Cyclotella nana</name>
    <dbReference type="NCBI Taxonomy" id="35128"/>
    <lineage>
        <taxon>Eukaryota</taxon>
        <taxon>Sar</taxon>
        <taxon>Stramenopiles</taxon>
        <taxon>Ochrophyta</taxon>
        <taxon>Bacillariophyta</taxon>
        <taxon>Coscinodiscophyceae</taxon>
        <taxon>Thalassiosirophycidae</taxon>
        <taxon>Thalassiosirales</taxon>
        <taxon>Thalassiosiraceae</taxon>
        <taxon>Thalassiosira</taxon>
    </lineage>
</organism>